<reference evidence="2 3" key="1">
    <citation type="submission" date="2016-09" db="EMBL/GenBank/DDBJ databases">
        <title>Rhizobium sp. nov., a novel species isolated from the rice rhizosphere.</title>
        <authorList>
            <person name="Zhao J."/>
            <person name="Zhang X."/>
        </authorList>
    </citation>
    <scope>NUCLEOTIDE SEQUENCE [LARGE SCALE GENOMIC DNA]</scope>
    <source>
        <strain evidence="2 3">1.7048</strain>
    </source>
</reference>
<evidence type="ECO:0000313" key="2">
    <source>
        <dbReference type="EMBL" id="OLP58256.1"/>
    </source>
</evidence>
<name>A0A1Q9ASA8_9HYPH</name>
<dbReference type="SUPFAM" id="SSF53448">
    <property type="entry name" value="Nucleotide-diphospho-sugar transferases"/>
    <property type="match status" value="1"/>
</dbReference>
<dbReference type="Proteomes" id="UP000186364">
    <property type="component" value="Unassembled WGS sequence"/>
</dbReference>
<evidence type="ECO:0000259" key="1">
    <source>
        <dbReference type="Pfam" id="PF00535"/>
    </source>
</evidence>
<dbReference type="InterPro" id="IPR029044">
    <property type="entry name" value="Nucleotide-diphossugar_trans"/>
</dbReference>
<dbReference type="AlphaFoldDB" id="A0A1Q9ASA8"/>
<dbReference type="PANTHER" id="PTHR22916:SF3">
    <property type="entry name" value="UDP-GLCNAC:BETAGAL BETA-1,3-N-ACETYLGLUCOSAMINYLTRANSFERASE-LIKE PROTEIN 1"/>
    <property type="match status" value="1"/>
</dbReference>
<dbReference type="GO" id="GO:0016758">
    <property type="term" value="F:hexosyltransferase activity"/>
    <property type="evidence" value="ECO:0007669"/>
    <property type="project" value="UniProtKB-ARBA"/>
</dbReference>
<comment type="caution">
    <text evidence="2">The sequence shown here is derived from an EMBL/GenBank/DDBJ whole genome shotgun (WGS) entry which is preliminary data.</text>
</comment>
<dbReference type="Gene3D" id="3.90.550.10">
    <property type="entry name" value="Spore Coat Polysaccharide Biosynthesis Protein SpsA, Chain A"/>
    <property type="match status" value="1"/>
</dbReference>
<dbReference type="Pfam" id="PF00535">
    <property type="entry name" value="Glycos_transf_2"/>
    <property type="match status" value="1"/>
</dbReference>
<dbReference type="OrthoDB" id="5291101at2"/>
<protein>
    <recommendedName>
        <fullName evidence="1">Glycosyltransferase 2-like domain-containing protein</fullName>
    </recommendedName>
</protein>
<dbReference type="InterPro" id="IPR001173">
    <property type="entry name" value="Glyco_trans_2-like"/>
</dbReference>
<feature type="domain" description="Glycosyltransferase 2-like" evidence="1">
    <location>
        <begin position="8"/>
        <end position="156"/>
    </location>
</feature>
<sequence length="407" mass="46814">MFPRPKLTVCVPSRNRQRTFKETIRALLLRPRIDVQFVFADNSDDASIMDDFMADHLADPRVVYLRSQDTALSMVDNWNRCVEAAEGEFVCMIGDDDYVDVNMIDTINRIQEQDPTLDAFCWNRLTYNWPGMPRPPSNVHIKLEPEIRKIARGVLYAEFFGWRALPSSARIPMGFYHGAISMALMDSFKERFGSYCSHPTVDFDNVCKVVSSANGLYFSSRPFSVMGACAESNSAAIYNSEGHARAHAQFMKELGRNMDEDPYMKLTPFRSEHGLAASILQVQLWFTSTFGYQMVDGWEQGFAKACALNAQFMDTKDSYDRTIKNYRQALRKWHGGKYLPFFKPEPFVERYGTKLWTGMIEGDLFIHERIDFISTPRELYDFVEQIVARPEDLVIEDHSGMWQAKSA</sequence>
<evidence type="ECO:0000313" key="3">
    <source>
        <dbReference type="Proteomes" id="UP000186364"/>
    </source>
</evidence>
<gene>
    <name evidence="2" type="ORF">BJF93_06470</name>
</gene>
<dbReference type="EMBL" id="MKIP01000058">
    <property type="protein sequence ID" value="OLP58256.1"/>
    <property type="molecule type" value="Genomic_DNA"/>
</dbReference>
<organism evidence="2 3">
    <name type="scientific">Xaviernesmea oryzae</name>
    <dbReference type="NCBI Taxonomy" id="464029"/>
    <lineage>
        <taxon>Bacteria</taxon>
        <taxon>Pseudomonadati</taxon>
        <taxon>Pseudomonadota</taxon>
        <taxon>Alphaproteobacteria</taxon>
        <taxon>Hyphomicrobiales</taxon>
        <taxon>Rhizobiaceae</taxon>
        <taxon>Rhizobium/Agrobacterium group</taxon>
        <taxon>Xaviernesmea</taxon>
    </lineage>
</organism>
<dbReference type="RefSeq" id="WP_075629461.1">
    <property type="nucleotide sequence ID" value="NZ_FOAM01000008.1"/>
</dbReference>
<keyword evidence="3" id="KW-1185">Reference proteome</keyword>
<dbReference type="PANTHER" id="PTHR22916">
    <property type="entry name" value="GLYCOSYLTRANSFERASE"/>
    <property type="match status" value="1"/>
</dbReference>
<proteinExistence type="predicted"/>
<accession>A0A1Q9ASA8</accession>
<dbReference type="CDD" id="cd00761">
    <property type="entry name" value="Glyco_tranf_GTA_type"/>
    <property type="match status" value="1"/>
</dbReference>